<name>A0A183FH24_HELPZ</name>
<keyword evidence="3" id="KW-0620">Polyamine biosynthesis</keyword>
<accession>A0A3P7Y6Z0</accession>
<dbReference type="GO" id="GO:0005829">
    <property type="term" value="C:cytosol"/>
    <property type="evidence" value="ECO:0007669"/>
    <property type="project" value="TreeGrafter"/>
</dbReference>
<dbReference type="SUPFAM" id="SSF53335">
    <property type="entry name" value="S-adenosyl-L-methionine-dependent methyltransferases"/>
    <property type="match status" value="1"/>
</dbReference>
<organism evidence="6 7">
    <name type="scientific">Heligmosomoides polygyrus</name>
    <name type="common">Parasitic roundworm</name>
    <dbReference type="NCBI Taxonomy" id="6339"/>
    <lineage>
        <taxon>Eukaryota</taxon>
        <taxon>Metazoa</taxon>
        <taxon>Ecdysozoa</taxon>
        <taxon>Nematoda</taxon>
        <taxon>Chromadorea</taxon>
        <taxon>Rhabditida</taxon>
        <taxon>Rhabditina</taxon>
        <taxon>Rhabditomorpha</taxon>
        <taxon>Strongyloidea</taxon>
        <taxon>Heligmosomidae</taxon>
        <taxon>Heligmosomoides</taxon>
    </lineage>
</organism>
<dbReference type="GO" id="GO:0008295">
    <property type="term" value="P:spermidine biosynthetic process"/>
    <property type="evidence" value="ECO:0007669"/>
    <property type="project" value="TreeGrafter"/>
</dbReference>
<dbReference type="Proteomes" id="UP000050761">
    <property type="component" value="Unassembled WGS sequence"/>
</dbReference>
<evidence type="ECO:0000256" key="2">
    <source>
        <dbReference type="ARBA" id="ARBA00022679"/>
    </source>
</evidence>
<dbReference type="InterPro" id="IPR030374">
    <property type="entry name" value="PABS"/>
</dbReference>
<protein>
    <submittedName>
        <fullName evidence="7">PABS domain-containing protein</fullName>
    </submittedName>
</protein>
<dbReference type="InterPro" id="IPR001045">
    <property type="entry name" value="Spermi_synthase"/>
</dbReference>
<dbReference type="AlphaFoldDB" id="A0A183FH24"/>
<dbReference type="GO" id="GO:0004766">
    <property type="term" value="F:spermidine synthase activity"/>
    <property type="evidence" value="ECO:0007669"/>
    <property type="project" value="TreeGrafter"/>
</dbReference>
<dbReference type="CDD" id="cd02440">
    <property type="entry name" value="AdoMet_MTases"/>
    <property type="match status" value="1"/>
</dbReference>
<dbReference type="Gene3D" id="3.40.50.150">
    <property type="entry name" value="Vaccinia Virus protein VP39"/>
    <property type="match status" value="1"/>
</dbReference>
<sequence>MLVAPFLLTSLSLNSNNSDKKVLEIGLGGGSLDMALLSRMPEVDLTSVELDPVVVDIAKRWFGVKETNSHRIVLQDGLKFVENAAKEGKRFDVVVVDACDEAIRAPCPADAFRNAEVAQMLRDILTDTGSFVLNILSHDLEGRTSASELVKLYSSVFPACIELRFAKEVNVILACVPYSIVNIRQQLSFYNSRLTAVLSQFNLNDELGAITIV</sequence>
<reference evidence="5 6" key="1">
    <citation type="submission" date="2018-11" db="EMBL/GenBank/DDBJ databases">
        <authorList>
            <consortium name="Pathogen Informatics"/>
        </authorList>
    </citation>
    <scope>NUCLEOTIDE SEQUENCE [LARGE SCALE GENOMIC DNA]</scope>
</reference>
<proteinExistence type="inferred from homology"/>
<comment type="similarity">
    <text evidence="1">Belongs to the spermidine/spermine synthase family.</text>
</comment>
<evidence type="ECO:0000313" key="6">
    <source>
        <dbReference type="Proteomes" id="UP000050761"/>
    </source>
</evidence>
<evidence type="ECO:0000313" key="5">
    <source>
        <dbReference type="EMBL" id="VDO66664.1"/>
    </source>
</evidence>
<keyword evidence="2 3" id="KW-0808">Transferase</keyword>
<dbReference type="InterPro" id="IPR029063">
    <property type="entry name" value="SAM-dependent_MTases_sf"/>
</dbReference>
<gene>
    <name evidence="5" type="ORF">HPBE_LOCUS6024</name>
</gene>
<dbReference type="WBParaSite" id="HPBE_0000602301-mRNA-1">
    <property type="protein sequence ID" value="HPBE_0000602301-mRNA-1"/>
    <property type="gene ID" value="HPBE_0000602301"/>
</dbReference>
<feature type="domain" description="PABS" evidence="4">
    <location>
        <begin position="1"/>
        <end position="194"/>
    </location>
</feature>
<dbReference type="PROSITE" id="PS51006">
    <property type="entry name" value="PABS_2"/>
    <property type="match status" value="1"/>
</dbReference>
<dbReference type="PANTHER" id="PTHR11558:SF11">
    <property type="entry name" value="SPERMIDINE SYNTHASE"/>
    <property type="match status" value="1"/>
</dbReference>
<dbReference type="EMBL" id="UZAH01025582">
    <property type="protein sequence ID" value="VDO66664.1"/>
    <property type="molecule type" value="Genomic_DNA"/>
</dbReference>
<feature type="active site" description="Proton acceptor" evidence="3">
    <location>
        <position position="97"/>
    </location>
</feature>
<evidence type="ECO:0000256" key="3">
    <source>
        <dbReference type="PROSITE-ProRule" id="PRU00354"/>
    </source>
</evidence>
<dbReference type="PANTHER" id="PTHR11558">
    <property type="entry name" value="SPERMIDINE/SPERMINE SYNTHASE"/>
    <property type="match status" value="1"/>
</dbReference>
<dbReference type="OrthoDB" id="5856627at2759"/>
<accession>A0A183FH24</accession>
<dbReference type="NCBIfam" id="NF037959">
    <property type="entry name" value="MFS_SpdSyn"/>
    <property type="match status" value="1"/>
</dbReference>
<evidence type="ECO:0000259" key="4">
    <source>
        <dbReference type="PROSITE" id="PS51006"/>
    </source>
</evidence>
<keyword evidence="6" id="KW-1185">Reference proteome</keyword>
<dbReference type="Pfam" id="PF01564">
    <property type="entry name" value="Spermine_synth"/>
    <property type="match status" value="1"/>
</dbReference>
<evidence type="ECO:0000313" key="7">
    <source>
        <dbReference type="WBParaSite" id="HPBE_0000602301-mRNA-1"/>
    </source>
</evidence>
<evidence type="ECO:0000256" key="1">
    <source>
        <dbReference type="ARBA" id="ARBA00007867"/>
    </source>
</evidence>
<reference evidence="7" key="2">
    <citation type="submission" date="2019-09" db="UniProtKB">
        <authorList>
            <consortium name="WormBaseParasite"/>
        </authorList>
    </citation>
    <scope>IDENTIFICATION</scope>
</reference>